<dbReference type="EMBL" id="LNZH02000214">
    <property type="protein sequence ID" value="OCB84741.1"/>
    <property type="molecule type" value="Genomic_DNA"/>
</dbReference>
<evidence type="ECO:0000256" key="3">
    <source>
        <dbReference type="ARBA" id="ARBA00023128"/>
    </source>
</evidence>
<dbReference type="SUPFAM" id="SSF49785">
    <property type="entry name" value="Galactose-binding domain-like"/>
    <property type="match status" value="1"/>
</dbReference>
<reference evidence="7" key="1">
    <citation type="submission" date="2016-06" db="EMBL/GenBank/DDBJ databases">
        <title>Draft Genome sequence of the fungus Inonotus baumii.</title>
        <authorList>
            <person name="Zhu H."/>
            <person name="Lin W."/>
        </authorList>
    </citation>
    <scope>NUCLEOTIDE SEQUENCE</scope>
    <source>
        <strain evidence="7">821</strain>
    </source>
</reference>
<gene>
    <name evidence="7" type="ORF">A7U60_g8265</name>
</gene>
<dbReference type="AlphaFoldDB" id="A0A9Q5HRS7"/>
<dbReference type="PANTHER" id="PTHR13194:SF18">
    <property type="entry name" value="COMPLEX I INTERMEDIATE-ASSOCIATED PROTEIN 30, MITOCHONDRIAL"/>
    <property type="match status" value="1"/>
</dbReference>
<keyword evidence="4" id="KW-0143">Chaperone</keyword>
<evidence type="ECO:0000259" key="6">
    <source>
        <dbReference type="Pfam" id="PF08547"/>
    </source>
</evidence>
<protein>
    <submittedName>
        <fullName evidence="7">Complex I intermediate-associated protein CIA30</fullName>
    </submittedName>
</protein>
<dbReference type="GO" id="GO:0006120">
    <property type="term" value="P:mitochondrial electron transport, NADH to ubiquinone"/>
    <property type="evidence" value="ECO:0007669"/>
    <property type="project" value="TreeGrafter"/>
</dbReference>
<evidence type="ECO:0000313" key="8">
    <source>
        <dbReference type="Proteomes" id="UP000757232"/>
    </source>
</evidence>
<dbReference type="Pfam" id="PF08547">
    <property type="entry name" value="CIA30"/>
    <property type="match status" value="1"/>
</dbReference>
<evidence type="ECO:0000313" key="7">
    <source>
        <dbReference type="EMBL" id="OCB84741.1"/>
    </source>
</evidence>
<organism evidence="7 8">
    <name type="scientific">Sanghuangporus baumii</name>
    <name type="common">Phellinus baumii</name>
    <dbReference type="NCBI Taxonomy" id="108892"/>
    <lineage>
        <taxon>Eukaryota</taxon>
        <taxon>Fungi</taxon>
        <taxon>Dikarya</taxon>
        <taxon>Basidiomycota</taxon>
        <taxon>Agaricomycotina</taxon>
        <taxon>Agaricomycetes</taxon>
        <taxon>Hymenochaetales</taxon>
        <taxon>Hymenochaetaceae</taxon>
        <taxon>Sanghuangporus</taxon>
    </lineage>
</organism>
<dbReference type="InterPro" id="IPR008979">
    <property type="entry name" value="Galactose-bd-like_sf"/>
</dbReference>
<dbReference type="GO" id="GO:0051082">
    <property type="term" value="F:unfolded protein binding"/>
    <property type="evidence" value="ECO:0007669"/>
    <property type="project" value="TreeGrafter"/>
</dbReference>
<evidence type="ECO:0000256" key="1">
    <source>
        <dbReference type="ARBA" id="ARBA00004173"/>
    </source>
</evidence>
<comment type="similarity">
    <text evidence="2">Belongs to the CIA30 family.</text>
</comment>
<dbReference type="GO" id="GO:0010257">
    <property type="term" value="P:NADH dehydrogenase complex assembly"/>
    <property type="evidence" value="ECO:0007669"/>
    <property type="project" value="TreeGrafter"/>
</dbReference>
<dbReference type="GO" id="GO:0005739">
    <property type="term" value="C:mitochondrion"/>
    <property type="evidence" value="ECO:0007669"/>
    <property type="project" value="UniProtKB-SubCell"/>
</dbReference>
<dbReference type="InterPro" id="IPR013857">
    <property type="entry name" value="NADH-UbQ_OxRdtase-assoc_prot30"/>
</dbReference>
<feature type="domain" description="NADH:ubiquinone oxidoreductase intermediate-associated protein 30" evidence="6">
    <location>
        <begin position="44"/>
        <end position="210"/>
    </location>
</feature>
<comment type="subcellular location">
    <subcellularLocation>
        <location evidence="1">Mitochondrion</location>
    </subcellularLocation>
</comment>
<evidence type="ECO:0000256" key="2">
    <source>
        <dbReference type="ARBA" id="ARBA00007884"/>
    </source>
</evidence>
<keyword evidence="8" id="KW-1185">Reference proteome</keyword>
<dbReference type="InterPro" id="IPR039131">
    <property type="entry name" value="NDUFAF1"/>
</dbReference>
<dbReference type="Proteomes" id="UP000757232">
    <property type="component" value="Unassembled WGS sequence"/>
</dbReference>
<name>A0A9Q5HRS7_SANBA</name>
<evidence type="ECO:0000256" key="5">
    <source>
        <dbReference type="SAM" id="MobiDB-lite"/>
    </source>
</evidence>
<sequence>MASKWAAFMTRWNRSTQVLRDNTSAILRMDGLNPPNRSPMSLCSFNTKEDLQRYSIGVDSDVGGTSTARLDFVPNPHDSNGKGTARFWGDMRLGSRPTLFGELADDISNHEYLALRVRAGGHPRTRNAYFVNLQTDSPISGELWQHRLYFRRNDGSWEDIFIPFSAFALTSYGELATGRASEVTIEEDRIRWLGISLLGGNAGVAGPFELGLDSIKAVNQEDVHTPPIVDQRPRDVDPEVEDADENLWQRDRTP</sequence>
<keyword evidence="3" id="KW-0496">Mitochondrion</keyword>
<feature type="region of interest" description="Disordered" evidence="5">
    <location>
        <begin position="223"/>
        <end position="254"/>
    </location>
</feature>
<dbReference type="PANTHER" id="PTHR13194">
    <property type="entry name" value="COMPLEX I INTERMEDIATE-ASSOCIATED PROTEIN 30"/>
    <property type="match status" value="1"/>
</dbReference>
<comment type="caution">
    <text evidence="7">The sequence shown here is derived from an EMBL/GenBank/DDBJ whole genome shotgun (WGS) entry which is preliminary data.</text>
</comment>
<dbReference type="OrthoDB" id="42561at2759"/>
<evidence type="ECO:0000256" key="4">
    <source>
        <dbReference type="ARBA" id="ARBA00023186"/>
    </source>
</evidence>
<proteinExistence type="inferred from homology"/>
<accession>A0A9Q5HRS7</accession>